<dbReference type="GO" id="GO:0005886">
    <property type="term" value="C:plasma membrane"/>
    <property type="evidence" value="ECO:0007669"/>
    <property type="project" value="UniProtKB-SubCell"/>
</dbReference>
<feature type="transmembrane region" description="Helical" evidence="8">
    <location>
        <begin position="353"/>
        <end position="371"/>
    </location>
</feature>
<dbReference type="InterPro" id="IPR038731">
    <property type="entry name" value="RgtA/B/C-like"/>
</dbReference>
<evidence type="ECO:0000256" key="4">
    <source>
        <dbReference type="ARBA" id="ARBA00022679"/>
    </source>
</evidence>
<feature type="transmembrane region" description="Helical" evidence="8">
    <location>
        <begin position="260"/>
        <end position="280"/>
    </location>
</feature>
<evidence type="ECO:0000256" key="1">
    <source>
        <dbReference type="ARBA" id="ARBA00004651"/>
    </source>
</evidence>
<evidence type="ECO:0000256" key="6">
    <source>
        <dbReference type="ARBA" id="ARBA00022989"/>
    </source>
</evidence>
<dbReference type="GO" id="GO:0009103">
    <property type="term" value="P:lipopolysaccharide biosynthetic process"/>
    <property type="evidence" value="ECO:0007669"/>
    <property type="project" value="UniProtKB-ARBA"/>
</dbReference>
<keyword evidence="3" id="KW-0328">Glycosyltransferase</keyword>
<evidence type="ECO:0000313" key="10">
    <source>
        <dbReference type="EMBL" id="QDU36693.1"/>
    </source>
</evidence>
<dbReference type="OrthoDB" id="287608at2"/>
<accession>A0A517Z2I1</accession>
<sequence>MSERTLTSDLHGRATVSASAAPTSFGPNTRRAVWLGIILLAGLLLRATGLDARSLWYDEALSSATIRFDWTEIIVRRATAGSVHPPLYYLLLKAWSRAFGSSDAALRSLSLVAGLCGIAGMYLLARELSLLGHAGDQASGRVGLWAAFLMALHPMQILTSQQVRGYAVGTALLIWSNWLLVRALRGEGRSLTAQWCLWGTLTTLFCYTNNLAVLSVAAQVVFAVLYLGGTKLFSSRDSSAVGAVAGEEPDRKVAASAPDLRAQVSAAACGLSIVAVAWGLPWMSRVASQASTVRTTQAIVRPFRVKQIPQEIHRAIVSSWAQKRSWRNLSIWPTTALMAAVFLYLAFRGGWPGWYLICTSILPVVVIVLFSTVSARSIVHTRYLTFVQPIWIAAVAYTVFRHRRCLEQTIVAAWLVAVLLSLCHDSWSEIGPGHNPGMRAAVQHVSQNLESGDLVLARERHVFFGMRHYFDEAALPLLLVDQPDPQKLRAGTELRTSELITPDGVLKHEPSRVWIFSTVAYSAPQRADFEVPVCWELADIEVFEQDYFWEGTVTVRRYIVPPGNVSCQSQEAPTESE</sequence>
<proteinExistence type="predicted"/>
<feature type="transmembrane region" description="Helical" evidence="8">
    <location>
        <begin position="163"/>
        <end position="184"/>
    </location>
</feature>
<keyword evidence="6 8" id="KW-1133">Transmembrane helix</keyword>
<feature type="transmembrane region" description="Helical" evidence="8">
    <location>
        <begin position="383"/>
        <end position="400"/>
    </location>
</feature>
<reference evidence="10 11" key="1">
    <citation type="submission" date="2019-02" db="EMBL/GenBank/DDBJ databases">
        <title>Deep-cultivation of Planctomycetes and their phenomic and genomic characterization uncovers novel biology.</title>
        <authorList>
            <person name="Wiegand S."/>
            <person name="Jogler M."/>
            <person name="Boedeker C."/>
            <person name="Pinto D."/>
            <person name="Vollmers J."/>
            <person name="Rivas-Marin E."/>
            <person name="Kohn T."/>
            <person name="Peeters S.H."/>
            <person name="Heuer A."/>
            <person name="Rast P."/>
            <person name="Oberbeckmann S."/>
            <person name="Bunk B."/>
            <person name="Jeske O."/>
            <person name="Meyerdierks A."/>
            <person name="Storesund J.E."/>
            <person name="Kallscheuer N."/>
            <person name="Luecker S."/>
            <person name="Lage O.M."/>
            <person name="Pohl T."/>
            <person name="Merkel B.J."/>
            <person name="Hornburger P."/>
            <person name="Mueller R.-W."/>
            <person name="Bruemmer F."/>
            <person name="Labrenz M."/>
            <person name="Spormann A.M."/>
            <person name="Op den Camp H."/>
            <person name="Overmann J."/>
            <person name="Amann R."/>
            <person name="Jetten M.S.M."/>
            <person name="Mascher T."/>
            <person name="Medema M.H."/>
            <person name="Devos D.P."/>
            <person name="Kaster A.-K."/>
            <person name="Ovreas L."/>
            <person name="Rohde M."/>
            <person name="Galperin M.Y."/>
            <person name="Jogler C."/>
        </authorList>
    </citation>
    <scope>NUCLEOTIDE SEQUENCE [LARGE SCALE GENOMIC DNA]</scope>
    <source>
        <strain evidence="10 11">Mal4</strain>
    </source>
</reference>
<keyword evidence="4" id="KW-0808">Transferase</keyword>
<dbReference type="AlphaFoldDB" id="A0A517Z2I1"/>
<keyword evidence="2" id="KW-1003">Cell membrane</keyword>
<gene>
    <name evidence="10" type="ORF">Mal4_09810</name>
</gene>
<feature type="transmembrane region" description="Helical" evidence="8">
    <location>
        <begin position="104"/>
        <end position="126"/>
    </location>
</feature>
<dbReference type="PANTHER" id="PTHR33908:SF3">
    <property type="entry name" value="UNDECAPRENYL PHOSPHATE-ALPHA-4-AMINO-4-DEOXY-L-ARABINOSE ARABINOSYL TRANSFERASE"/>
    <property type="match status" value="1"/>
</dbReference>
<protein>
    <recommendedName>
        <fullName evidence="9">Glycosyltransferase RgtA/B/C/D-like domain-containing protein</fullName>
    </recommendedName>
</protein>
<evidence type="ECO:0000256" key="8">
    <source>
        <dbReference type="SAM" id="Phobius"/>
    </source>
</evidence>
<evidence type="ECO:0000256" key="5">
    <source>
        <dbReference type="ARBA" id="ARBA00022692"/>
    </source>
</evidence>
<dbReference type="Pfam" id="PF13231">
    <property type="entry name" value="PMT_2"/>
    <property type="match status" value="1"/>
</dbReference>
<organism evidence="10 11">
    <name type="scientific">Maioricimonas rarisocia</name>
    <dbReference type="NCBI Taxonomy" id="2528026"/>
    <lineage>
        <taxon>Bacteria</taxon>
        <taxon>Pseudomonadati</taxon>
        <taxon>Planctomycetota</taxon>
        <taxon>Planctomycetia</taxon>
        <taxon>Planctomycetales</taxon>
        <taxon>Planctomycetaceae</taxon>
        <taxon>Maioricimonas</taxon>
    </lineage>
</organism>
<name>A0A517Z2I1_9PLAN</name>
<feature type="transmembrane region" description="Helical" evidence="8">
    <location>
        <begin position="329"/>
        <end position="347"/>
    </location>
</feature>
<dbReference type="GO" id="GO:0010041">
    <property type="term" value="P:response to iron(III) ion"/>
    <property type="evidence" value="ECO:0007669"/>
    <property type="project" value="TreeGrafter"/>
</dbReference>
<dbReference type="PANTHER" id="PTHR33908">
    <property type="entry name" value="MANNOSYLTRANSFERASE YKCB-RELATED"/>
    <property type="match status" value="1"/>
</dbReference>
<evidence type="ECO:0000256" key="3">
    <source>
        <dbReference type="ARBA" id="ARBA00022676"/>
    </source>
</evidence>
<keyword evidence="7 8" id="KW-0472">Membrane</keyword>
<feature type="transmembrane region" description="Helical" evidence="8">
    <location>
        <begin position="138"/>
        <end position="157"/>
    </location>
</feature>
<dbReference type="InterPro" id="IPR050297">
    <property type="entry name" value="LipidA_mod_glycosyltrf_83"/>
</dbReference>
<dbReference type="GO" id="GO:0016763">
    <property type="term" value="F:pentosyltransferase activity"/>
    <property type="evidence" value="ECO:0007669"/>
    <property type="project" value="TreeGrafter"/>
</dbReference>
<evidence type="ECO:0000313" key="11">
    <source>
        <dbReference type="Proteomes" id="UP000320496"/>
    </source>
</evidence>
<dbReference type="Proteomes" id="UP000320496">
    <property type="component" value="Chromosome"/>
</dbReference>
<comment type="subcellular location">
    <subcellularLocation>
        <location evidence="1">Cell membrane</location>
        <topology evidence="1">Multi-pass membrane protein</topology>
    </subcellularLocation>
</comment>
<dbReference type="EMBL" id="CP036275">
    <property type="protein sequence ID" value="QDU36693.1"/>
    <property type="molecule type" value="Genomic_DNA"/>
</dbReference>
<evidence type="ECO:0000259" key="9">
    <source>
        <dbReference type="Pfam" id="PF13231"/>
    </source>
</evidence>
<feature type="transmembrane region" description="Helical" evidence="8">
    <location>
        <begin position="32"/>
        <end position="49"/>
    </location>
</feature>
<feature type="transmembrane region" description="Helical" evidence="8">
    <location>
        <begin position="196"/>
        <end position="227"/>
    </location>
</feature>
<evidence type="ECO:0000256" key="7">
    <source>
        <dbReference type="ARBA" id="ARBA00023136"/>
    </source>
</evidence>
<keyword evidence="11" id="KW-1185">Reference proteome</keyword>
<feature type="domain" description="Glycosyltransferase RgtA/B/C/D-like" evidence="9">
    <location>
        <begin position="84"/>
        <end position="235"/>
    </location>
</feature>
<dbReference type="KEGG" id="mri:Mal4_09810"/>
<keyword evidence="5 8" id="KW-0812">Transmembrane</keyword>
<evidence type="ECO:0000256" key="2">
    <source>
        <dbReference type="ARBA" id="ARBA00022475"/>
    </source>
</evidence>